<dbReference type="InterPro" id="IPR031571">
    <property type="entry name" value="RcpC_dom"/>
</dbReference>
<dbReference type="AlphaFoldDB" id="A0A1H8VR59"/>
<dbReference type="EMBL" id="FOEE01000013">
    <property type="protein sequence ID" value="SEP17763.1"/>
    <property type="molecule type" value="Genomic_DNA"/>
</dbReference>
<organism evidence="2 3">
    <name type="scientific">Trujillonella endophytica</name>
    <dbReference type="NCBI Taxonomy" id="673521"/>
    <lineage>
        <taxon>Bacteria</taxon>
        <taxon>Bacillati</taxon>
        <taxon>Actinomycetota</taxon>
        <taxon>Actinomycetes</taxon>
        <taxon>Geodermatophilales</taxon>
        <taxon>Geodermatophilaceae</taxon>
        <taxon>Trujillonella</taxon>
    </lineage>
</organism>
<evidence type="ECO:0000313" key="3">
    <source>
        <dbReference type="Proteomes" id="UP000198960"/>
    </source>
</evidence>
<dbReference type="SMART" id="SM00858">
    <property type="entry name" value="SAF"/>
    <property type="match status" value="1"/>
</dbReference>
<reference evidence="3" key="1">
    <citation type="submission" date="2016-10" db="EMBL/GenBank/DDBJ databases">
        <authorList>
            <person name="Varghese N."/>
            <person name="Submissions S."/>
        </authorList>
    </citation>
    <scope>NUCLEOTIDE SEQUENCE [LARGE SCALE GENOMIC DNA]</scope>
    <source>
        <strain evidence="3">DSM 45413</strain>
    </source>
</reference>
<gene>
    <name evidence="2" type="ORF">SAMN05660991_03734</name>
</gene>
<dbReference type="RefSeq" id="WP_091947007.1">
    <property type="nucleotide sequence ID" value="NZ_FOEE01000013.1"/>
</dbReference>
<evidence type="ECO:0000313" key="2">
    <source>
        <dbReference type="EMBL" id="SEP17763.1"/>
    </source>
</evidence>
<accession>A0A1H8VR59</accession>
<sequence>MRRLLAALAALLLAAVGTVVLIAYVRGADARALEGMESVEVLVVDEPIAAGTPAEDLEALIRTELVPAKSAVAGRVTDLALLAGRVATVDLEPGEQLLTGRFGDPAELRTPGTVPVPEGMQEISVLLEPQRVVGGRLVAGDAVGIYLSLLFEDGTATTHAVQHQVLVTRVQGATTVAEDGADAAAAGGAPQTALMVTLAVVSRDAEQIVFGAEHGTLWLSLEPEGADIGGTQVLTQTNVYGEPVR</sequence>
<dbReference type="InterPro" id="IPR013974">
    <property type="entry name" value="SAF"/>
</dbReference>
<dbReference type="OrthoDB" id="5182178at2"/>
<dbReference type="Proteomes" id="UP000198960">
    <property type="component" value="Unassembled WGS sequence"/>
</dbReference>
<name>A0A1H8VR59_9ACTN</name>
<protein>
    <submittedName>
        <fullName evidence="2">Pilus assembly protein CpaB</fullName>
    </submittedName>
</protein>
<dbReference type="Pfam" id="PF16976">
    <property type="entry name" value="RcpC"/>
    <property type="match status" value="1"/>
</dbReference>
<keyword evidence="3" id="KW-1185">Reference proteome</keyword>
<proteinExistence type="predicted"/>
<feature type="domain" description="SAF" evidence="1">
    <location>
        <begin position="39"/>
        <end position="103"/>
    </location>
</feature>
<dbReference type="CDD" id="cd11614">
    <property type="entry name" value="SAF_CpaB_FlgA_like"/>
    <property type="match status" value="1"/>
</dbReference>
<evidence type="ECO:0000259" key="1">
    <source>
        <dbReference type="SMART" id="SM00858"/>
    </source>
</evidence>
<dbReference type="STRING" id="673521.SAMN05660991_03734"/>